<dbReference type="GO" id="GO:1904158">
    <property type="term" value="P:axonemal central apparatus assembly"/>
    <property type="evidence" value="ECO:0007669"/>
    <property type="project" value="TreeGrafter"/>
</dbReference>
<accession>A0A0L0SRG8</accession>
<name>A0A0L0SRG8_ALLM3</name>
<feature type="region of interest" description="Disordered" evidence="1">
    <location>
        <begin position="545"/>
        <end position="575"/>
    </location>
</feature>
<protein>
    <submittedName>
        <fullName evidence="2">Uncharacterized protein</fullName>
    </submittedName>
</protein>
<feature type="region of interest" description="Disordered" evidence="1">
    <location>
        <begin position="1"/>
        <end position="31"/>
    </location>
</feature>
<gene>
    <name evidence="2" type="ORF">AMAG_19431</name>
</gene>
<feature type="region of interest" description="Disordered" evidence="1">
    <location>
        <begin position="606"/>
        <end position="629"/>
    </location>
</feature>
<feature type="compositionally biased region" description="Low complexity" evidence="1">
    <location>
        <begin position="1"/>
        <end position="29"/>
    </location>
</feature>
<reference evidence="3" key="2">
    <citation type="submission" date="2009-11" db="EMBL/GenBank/DDBJ databases">
        <title>The Genome Sequence of Allomyces macrogynus strain ATCC 38327.</title>
        <authorList>
            <consortium name="The Broad Institute Genome Sequencing Platform"/>
            <person name="Russ C."/>
            <person name="Cuomo C."/>
            <person name="Shea T."/>
            <person name="Young S.K."/>
            <person name="Zeng Q."/>
            <person name="Koehrsen M."/>
            <person name="Haas B."/>
            <person name="Borodovsky M."/>
            <person name="Guigo R."/>
            <person name="Alvarado L."/>
            <person name="Berlin A."/>
            <person name="Borenstein D."/>
            <person name="Chen Z."/>
            <person name="Engels R."/>
            <person name="Freedman E."/>
            <person name="Gellesch M."/>
            <person name="Goldberg J."/>
            <person name="Griggs A."/>
            <person name="Gujja S."/>
            <person name="Heiman D."/>
            <person name="Hepburn T."/>
            <person name="Howarth C."/>
            <person name="Jen D."/>
            <person name="Larson L."/>
            <person name="Lewis B."/>
            <person name="Mehta T."/>
            <person name="Park D."/>
            <person name="Pearson M."/>
            <person name="Roberts A."/>
            <person name="Saif S."/>
            <person name="Shenoy N."/>
            <person name="Sisk P."/>
            <person name="Stolte C."/>
            <person name="Sykes S."/>
            <person name="Walk T."/>
            <person name="White J."/>
            <person name="Yandava C."/>
            <person name="Burger G."/>
            <person name="Gray M.W."/>
            <person name="Holland P.W.H."/>
            <person name="King N."/>
            <person name="Lang F.B.F."/>
            <person name="Roger A.J."/>
            <person name="Ruiz-Trillo I."/>
            <person name="Lander E."/>
            <person name="Nusbaum C."/>
        </authorList>
    </citation>
    <scope>NUCLEOTIDE SEQUENCE [LARGE SCALE GENOMIC DNA]</scope>
    <source>
        <strain evidence="3">ATCC 38327</strain>
    </source>
</reference>
<reference evidence="2 3" key="1">
    <citation type="submission" date="2009-11" db="EMBL/GenBank/DDBJ databases">
        <title>Annotation of Allomyces macrogynus ATCC 38327.</title>
        <authorList>
            <consortium name="The Broad Institute Genome Sequencing Platform"/>
            <person name="Russ C."/>
            <person name="Cuomo C."/>
            <person name="Burger G."/>
            <person name="Gray M.W."/>
            <person name="Holland P.W.H."/>
            <person name="King N."/>
            <person name="Lang F.B.F."/>
            <person name="Roger A.J."/>
            <person name="Ruiz-Trillo I."/>
            <person name="Young S.K."/>
            <person name="Zeng Q."/>
            <person name="Gargeya S."/>
            <person name="Fitzgerald M."/>
            <person name="Haas B."/>
            <person name="Abouelleil A."/>
            <person name="Alvarado L."/>
            <person name="Arachchi H.M."/>
            <person name="Berlin A."/>
            <person name="Chapman S.B."/>
            <person name="Gearin G."/>
            <person name="Goldberg J."/>
            <person name="Griggs A."/>
            <person name="Gujja S."/>
            <person name="Hansen M."/>
            <person name="Heiman D."/>
            <person name="Howarth C."/>
            <person name="Larimer J."/>
            <person name="Lui A."/>
            <person name="MacDonald P.J.P."/>
            <person name="McCowen C."/>
            <person name="Montmayeur A."/>
            <person name="Murphy C."/>
            <person name="Neiman D."/>
            <person name="Pearson M."/>
            <person name="Priest M."/>
            <person name="Roberts A."/>
            <person name="Saif S."/>
            <person name="Shea T."/>
            <person name="Sisk P."/>
            <person name="Stolte C."/>
            <person name="Sykes S."/>
            <person name="Wortman J."/>
            <person name="Nusbaum C."/>
            <person name="Birren B."/>
        </authorList>
    </citation>
    <scope>NUCLEOTIDE SEQUENCE [LARGE SCALE GENOMIC DNA]</scope>
    <source>
        <strain evidence="2 3">ATCC 38327</strain>
    </source>
</reference>
<feature type="compositionally biased region" description="Basic and acidic residues" evidence="1">
    <location>
        <begin position="177"/>
        <end position="200"/>
    </location>
</feature>
<feature type="region of interest" description="Disordered" evidence="1">
    <location>
        <begin position="164"/>
        <end position="238"/>
    </location>
</feature>
<dbReference type="VEuPathDB" id="FungiDB:AMAG_19431"/>
<dbReference type="AlphaFoldDB" id="A0A0L0SRG8"/>
<organism evidence="2 3">
    <name type="scientific">Allomyces macrogynus (strain ATCC 38327)</name>
    <name type="common">Allomyces javanicus var. macrogynus</name>
    <dbReference type="NCBI Taxonomy" id="578462"/>
    <lineage>
        <taxon>Eukaryota</taxon>
        <taxon>Fungi</taxon>
        <taxon>Fungi incertae sedis</taxon>
        <taxon>Blastocladiomycota</taxon>
        <taxon>Blastocladiomycetes</taxon>
        <taxon>Blastocladiales</taxon>
        <taxon>Blastocladiaceae</taxon>
        <taxon>Allomyces</taxon>
    </lineage>
</organism>
<feature type="compositionally biased region" description="Low complexity" evidence="1">
    <location>
        <begin position="560"/>
        <end position="570"/>
    </location>
</feature>
<dbReference type="EMBL" id="GG745346">
    <property type="protein sequence ID" value="KNE65107.1"/>
    <property type="molecule type" value="Genomic_DNA"/>
</dbReference>
<dbReference type="GO" id="GO:0005576">
    <property type="term" value="C:extracellular region"/>
    <property type="evidence" value="ECO:0007669"/>
    <property type="project" value="GOC"/>
</dbReference>
<dbReference type="eggNOG" id="ENOG502RUBX">
    <property type="taxonomic scope" value="Eukaryota"/>
</dbReference>
<evidence type="ECO:0000313" key="2">
    <source>
        <dbReference type="EMBL" id="KNE65107.1"/>
    </source>
</evidence>
<dbReference type="OrthoDB" id="10257153at2759"/>
<dbReference type="InterPro" id="IPR026173">
    <property type="entry name" value="SPAG17"/>
</dbReference>
<evidence type="ECO:0000313" key="3">
    <source>
        <dbReference type="Proteomes" id="UP000054350"/>
    </source>
</evidence>
<sequence length="629" mass="67152">MSKKAPAAAADKGAATPPVPQVVVADPNASGSQGAMTDMPLIDDDWNAWIGAVFPDTPADVDVTAWLADFHDVVSSGMRKRFLLVTKSEFLEWINEHVKTNDLCRDAKAFLDSNPRGTDLPDQLMVRLLYQFLLRLRANSLEAKRVAKEAAAAALAADTESMAMASSKGGGGGGGAGKKDDKDAGKGADAIGKKDSRDAPKSAGKRGKGDGGARPETAVGANDAPAPKQKGKLRDRAIPKVKVMPLNDEPTDGPENYVLLSHFLSPTVLTAVIQEGRIPLHAVTSLVGLHGAPSVETQLASLRDRVLDQCPTTRTVLASVNVAACANAAAAFDMLAQSWYRALAERHEYAAYYAQQRVVALPEANVEVGGASGSESEVSDERAVVLDLLKYVAPPRRLAADSGTGASVPRVFQLEKPPLEVKARTEAIVKACPPINRDNEWKKTQFACTVGLNQQLASHYLDLVHFEALTRQQLDDTVWVEVLEPLPVIQAIDVALRDAAAASTAVQARPDGKLLVAVSQARQHNGRAQWSPPRKFGFGEWCHHKSRSTPSGGGLRLRQRPAAARAAGARRPSRSAQDEFHCLRFAQLPDRSRGATSRHAYGVLPAPSTLSARGDSAPRWVPDAARGLG</sequence>
<dbReference type="GO" id="GO:1990716">
    <property type="term" value="C:axonemal central apparatus"/>
    <property type="evidence" value="ECO:0007669"/>
    <property type="project" value="TreeGrafter"/>
</dbReference>
<dbReference type="PANTHER" id="PTHR21963:SF1">
    <property type="entry name" value="SPERM-ASSOCIATED ANTIGEN 17"/>
    <property type="match status" value="1"/>
</dbReference>
<dbReference type="STRING" id="578462.A0A0L0SRG8"/>
<dbReference type="GO" id="GO:0003351">
    <property type="term" value="P:epithelial cilium movement involved in extracellular fluid movement"/>
    <property type="evidence" value="ECO:0007669"/>
    <property type="project" value="TreeGrafter"/>
</dbReference>
<dbReference type="Proteomes" id="UP000054350">
    <property type="component" value="Unassembled WGS sequence"/>
</dbReference>
<dbReference type="PANTHER" id="PTHR21963">
    <property type="entry name" value="PF6"/>
    <property type="match status" value="1"/>
</dbReference>
<keyword evidence="3" id="KW-1185">Reference proteome</keyword>
<proteinExistence type="predicted"/>
<evidence type="ECO:0000256" key="1">
    <source>
        <dbReference type="SAM" id="MobiDB-lite"/>
    </source>
</evidence>